<evidence type="ECO:0000256" key="3">
    <source>
        <dbReference type="ARBA" id="ARBA00023274"/>
    </source>
</evidence>
<dbReference type="Gene3D" id="3.30.420.100">
    <property type="match status" value="1"/>
</dbReference>
<evidence type="ECO:0000313" key="4">
    <source>
        <dbReference type="EMBL" id="KFO26109.1"/>
    </source>
</evidence>
<dbReference type="Proteomes" id="UP000028990">
    <property type="component" value="Unassembled WGS sequence"/>
</dbReference>
<reference evidence="4 5" key="1">
    <citation type="submission" date="2013-11" db="EMBL/GenBank/DDBJ databases">
        <title>The Damaraland mole rat (Fukomys damarensis) genome and evolution of African mole rats.</title>
        <authorList>
            <person name="Gladyshev V.N."/>
            <person name="Fang X."/>
        </authorList>
    </citation>
    <scope>NUCLEOTIDE SEQUENCE [LARGE SCALE GENOMIC DNA]</scope>
    <source>
        <tissue evidence="4">Liver</tissue>
    </source>
</reference>
<gene>
    <name evidence="4" type="ORF">H920_12515</name>
</gene>
<evidence type="ECO:0000256" key="1">
    <source>
        <dbReference type="ARBA" id="ARBA00007116"/>
    </source>
</evidence>
<name>A0A091D1Z2_FUKDA</name>
<dbReference type="GO" id="GO:0003735">
    <property type="term" value="F:structural constituent of ribosome"/>
    <property type="evidence" value="ECO:0007669"/>
    <property type="project" value="InterPro"/>
</dbReference>
<evidence type="ECO:0000256" key="2">
    <source>
        <dbReference type="ARBA" id="ARBA00022980"/>
    </source>
</evidence>
<dbReference type="AlphaFoldDB" id="A0A091D1Z2"/>
<dbReference type="GO" id="GO:1990904">
    <property type="term" value="C:ribonucleoprotein complex"/>
    <property type="evidence" value="ECO:0007669"/>
    <property type="project" value="UniProtKB-KW"/>
</dbReference>
<feature type="non-terminal residue" evidence="4">
    <location>
        <position position="1"/>
    </location>
</feature>
<dbReference type="GO" id="GO:0006412">
    <property type="term" value="P:translation"/>
    <property type="evidence" value="ECO:0007669"/>
    <property type="project" value="InterPro"/>
</dbReference>
<protein>
    <submittedName>
        <fullName evidence="4">60S ribosomal protein L5</fullName>
    </submittedName>
</protein>
<comment type="similarity">
    <text evidence="1">Belongs to the universal ribosomal protein uL18 family.</text>
</comment>
<organism evidence="4 5">
    <name type="scientific">Fukomys damarensis</name>
    <name type="common">Damaraland mole rat</name>
    <name type="synonym">Cryptomys damarensis</name>
    <dbReference type="NCBI Taxonomy" id="885580"/>
    <lineage>
        <taxon>Eukaryota</taxon>
        <taxon>Metazoa</taxon>
        <taxon>Chordata</taxon>
        <taxon>Craniata</taxon>
        <taxon>Vertebrata</taxon>
        <taxon>Euteleostomi</taxon>
        <taxon>Mammalia</taxon>
        <taxon>Eutheria</taxon>
        <taxon>Euarchontoglires</taxon>
        <taxon>Glires</taxon>
        <taxon>Rodentia</taxon>
        <taxon>Hystricomorpha</taxon>
        <taxon>Bathyergidae</taxon>
        <taxon>Fukomys</taxon>
    </lineage>
</organism>
<dbReference type="Pfam" id="PF17144">
    <property type="entry name" value="Ribosomal_L5e"/>
    <property type="match status" value="1"/>
</dbReference>
<accession>A0A091D1Z2</accession>
<keyword evidence="2 4" id="KW-0689">Ribosomal protein</keyword>
<keyword evidence="3" id="KW-0687">Ribonucleoprotein</keyword>
<keyword evidence="5" id="KW-1185">Reference proteome</keyword>
<dbReference type="EMBL" id="KN123241">
    <property type="protein sequence ID" value="KFO26109.1"/>
    <property type="molecule type" value="Genomic_DNA"/>
</dbReference>
<evidence type="ECO:0000313" key="5">
    <source>
        <dbReference type="Proteomes" id="UP000028990"/>
    </source>
</evidence>
<sequence length="127" mass="14585">LNNYFVVYYTDLLFALGHLRRFNKDKISEGQEDVTRGEYNVENVDSQPSASIYYLDKDISSDTTSSRKAFGALCGVWMESFLSSTVLIDSLDSESTEFDTEVHQKHTMVRAMHTKDIFYLTEEDEDA</sequence>
<dbReference type="GO" id="GO:0008097">
    <property type="term" value="F:5S rRNA binding"/>
    <property type="evidence" value="ECO:0007669"/>
    <property type="project" value="InterPro"/>
</dbReference>
<dbReference type="GO" id="GO:0005840">
    <property type="term" value="C:ribosome"/>
    <property type="evidence" value="ECO:0007669"/>
    <property type="project" value="UniProtKB-KW"/>
</dbReference>
<proteinExistence type="inferred from homology"/>
<dbReference type="InterPro" id="IPR005485">
    <property type="entry name" value="Rbsml_uL18_euk_arch"/>
</dbReference>